<keyword evidence="1" id="KW-0378">Hydrolase</keyword>
<dbReference type="Proteomes" id="UP000663844">
    <property type="component" value="Unassembled WGS sequence"/>
</dbReference>
<keyword evidence="2" id="KW-0325">Glycoprotein</keyword>
<proteinExistence type="predicted"/>
<evidence type="ECO:0000256" key="2">
    <source>
        <dbReference type="ARBA" id="ARBA00023180"/>
    </source>
</evidence>
<dbReference type="GO" id="GO:0005615">
    <property type="term" value="C:extracellular space"/>
    <property type="evidence" value="ECO:0007669"/>
    <property type="project" value="TreeGrafter"/>
</dbReference>
<dbReference type="GO" id="GO:0005764">
    <property type="term" value="C:lysosome"/>
    <property type="evidence" value="ECO:0007669"/>
    <property type="project" value="TreeGrafter"/>
</dbReference>
<comment type="caution">
    <text evidence="4">The sequence shown here is derived from an EMBL/GenBank/DDBJ whole genome shotgun (WGS) entry which is preliminary data.</text>
</comment>
<accession>A0A820IEW2</accession>
<dbReference type="InterPro" id="IPR004843">
    <property type="entry name" value="Calcineurin-like_PHP"/>
</dbReference>
<sequence>MRLLIKINRSELIDDVAIRFCKLYKLLDENVCVGAVNEYKNAVIEVLAMSPLTNKDLCSLAFECPKSPYAPVITWNVTFPNKPKPTPRPPQPPTPGSPRLNILHLSDVHVDFAYKPGSQADCPQPLCCRQGLPKPGHTGAGFWGDYRNCDIPYWTAEAILKYAAELENVDFIYYTGDLPAHNVWNQSRADQLYSINTINNMLAKIFPNKTIYSAVGNHEAGI</sequence>
<evidence type="ECO:0000259" key="3">
    <source>
        <dbReference type="Pfam" id="PF00149"/>
    </source>
</evidence>
<dbReference type="Gene3D" id="3.60.21.10">
    <property type="match status" value="1"/>
</dbReference>
<dbReference type="AlphaFoldDB" id="A0A820IEW2"/>
<dbReference type="Pfam" id="PF00149">
    <property type="entry name" value="Metallophos"/>
    <property type="match status" value="1"/>
</dbReference>
<protein>
    <recommendedName>
        <fullName evidence="3">Calcineurin-like phosphoesterase domain-containing protein</fullName>
    </recommendedName>
</protein>
<reference evidence="4" key="1">
    <citation type="submission" date="2021-02" db="EMBL/GenBank/DDBJ databases">
        <authorList>
            <person name="Nowell W R."/>
        </authorList>
    </citation>
    <scope>NUCLEOTIDE SEQUENCE</scope>
</reference>
<dbReference type="SUPFAM" id="SSF56300">
    <property type="entry name" value="Metallo-dependent phosphatases"/>
    <property type="match status" value="1"/>
</dbReference>
<feature type="domain" description="Calcineurin-like phosphoesterase" evidence="3">
    <location>
        <begin position="101"/>
        <end position="219"/>
    </location>
</feature>
<dbReference type="GO" id="GO:0061750">
    <property type="term" value="F:acid sphingomyelin phosphodiesterase activity"/>
    <property type="evidence" value="ECO:0007669"/>
    <property type="project" value="TreeGrafter"/>
</dbReference>
<gene>
    <name evidence="4" type="ORF">OXD698_LOCUS46380</name>
</gene>
<evidence type="ECO:0000313" key="5">
    <source>
        <dbReference type="Proteomes" id="UP000663844"/>
    </source>
</evidence>
<dbReference type="EMBL" id="CAJOAZ010016589">
    <property type="protein sequence ID" value="CAF4306352.1"/>
    <property type="molecule type" value="Genomic_DNA"/>
</dbReference>
<organism evidence="4 5">
    <name type="scientific">Adineta steineri</name>
    <dbReference type="NCBI Taxonomy" id="433720"/>
    <lineage>
        <taxon>Eukaryota</taxon>
        <taxon>Metazoa</taxon>
        <taxon>Spiralia</taxon>
        <taxon>Gnathifera</taxon>
        <taxon>Rotifera</taxon>
        <taxon>Eurotatoria</taxon>
        <taxon>Bdelloidea</taxon>
        <taxon>Adinetida</taxon>
        <taxon>Adinetidae</taxon>
        <taxon>Adineta</taxon>
    </lineage>
</organism>
<feature type="non-terminal residue" evidence="4">
    <location>
        <position position="1"/>
    </location>
</feature>
<evidence type="ECO:0000313" key="4">
    <source>
        <dbReference type="EMBL" id="CAF4306352.1"/>
    </source>
</evidence>
<dbReference type="PANTHER" id="PTHR10340">
    <property type="entry name" value="SPHINGOMYELIN PHOSPHODIESTERASE"/>
    <property type="match status" value="1"/>
</dbReference>
<dbReference type="PANTHER" id="PTHR10340:SF34">
    <property type="entry name" value="SPHINGOMYELIN PHOSPHODIESTERASE"/>
    <property type="match status" value="1"/>
</dbReference>
<evidence type="ECO:0000256" key="1">
    <source>
        <dbReference type="ARBA" id="ARBA00022801"/>
    </source>
</evidence>
<dbReference type="GO" id="GO:0006685">
    <property type="term" value="P:sphingomyelin catabolic process"/>
    <property type="evidence" value="ECO:0007669"/>
    <property type="project" value="TreeGrafter"/>
</dbReference>
<dbReference type="GO" id="GO:0016020">
    <property type="term" value="C:membrane"/>
    <property type="evidence" value="ECO:0007669"/>
    <property type="project" value="GOC"/>
</dbReference>
<name>A0A820IEW2_9BILA</name>
<dbReference type="GO" id="GO:0046513">
    <property type="term" value="P:ceramide biosynthetic process"/>
    <property type="evidence" value="ECO:0007669"/>
    <property type="project" value="TreeGrafter"/>
</dbReference>
<dbReference type="InterPro" id="IPR029052">
    <property type="entry name" value="Metallo-depent_PP-like"/>
</dbReference>